<evidence type="ECO:0000256" key="1">
    <source>
        <dbReference type="SAM" id="Phobius"/>
    </source>
</evidence>
<gene>
    <name evidence="2" type="ORF">COMA2_80072</name>
</gene>
<organism evidence="2 3">
    <name type="scientific">Candidatus Nitrospira nitrificans</name>
    <dbReference type="NCBI Taxonomy" id="1742973"/>
    <lineage>
        <taxon>Bacteria</taxon>
        <taxon>Pseudomonadati</taxon>
        <taxon>Nitrospirota</taxon>
        <taxon>Nitrospiria</taxon>
        <taxon>Nitrospirales</taxon>
        <taxon>Nitrospiraceae</taxon>
        <taxon>Nitrospira</taxon>
    </lineage>
</organism>
<keyword evidence="1" id="KW-0472">Membrane</keyword>
<protein>
    <recommendedName>
        <fullName evidence="4">Diguanylate cyclase</fullName>
    </recommendedName>
</protein>
<keyword evidence="1" id="KW-0812">Transmembrane</keyword>
<dbReference type="OrthoDB" id="6028296at2"/>
<feature type="transmembrane region" description="Helical" evidence="1">
    <location>
        <begin position="12"/>
        <end position="30"/>
    </location>
</feature>
<dbReference type="RefSeq" id="WP_090901877.1">
    <property type="nucleotide sequence ID" value="NZ_CZPZ01000035.1"/>
</dbReference>
<evidence type="ECO:0000313" key="2">
    <source>
        <dbReference type="EMBL" id="CUS39596.1"/>
    </source>
</evidence>
<evidence type="ECO:0008006" key="4">
    <source>
        <dbReference type="Google" id="ProtNLM"/>
    </source>
</evidence>
<accession>A0A0S4LQ35</accession>
<evidence type="ECO:0000313" key="3">
    <source>
        <dbReference type="Proteomes" id="UP000198736"/>
    </source>
</evidence>
<dbReference type="EMBL" id="CZPZ01000035">
    <property type="protein sequence ID" value="CUS39596.1"/>
    <property type="molecule type" value="Genomic_DNA"/>
</dbReference>
<keyword evidence="3" id="KW-1185">Reference proteome</keyword>
<reference evidence="3" key="1">
    <citation type="submission" date="2015-10" db="EMBL/GenBank/DDBJ databases">
        <authorList>
            <person name="Luecker S."/>
            <person name="Luecker S."/>
        </authorList>
    </citation>
    <scope>NUCLEOTIDE SEQUENCE [LARGE SCALE GENOMIC DNA]</scope>
</reference>
<dbReference type="Proteomes" id="UP000198736">
    <property type="component" value="Unassembled WGS sequence"/>
</dbReference>
<feature type="transmembrane region" description="Helical" evidence="1">
    <location>
        <begin position="67"/>
        <end position="88"/>
    </location>
</feature>
<dbReference type="STRING" id="1742973.COMA2_80072"/>
<sequence>MVDPAILVRQYLLYFILPLWLLAGLTDYFLHKRTHIEDNSGTKESVLHLLQLGEAGIPVVVGLLFDINALIIAVMIVALVIHEATALWDVGYAHTRRYIGPLEQHVHSFLEVLPIMAVSFVTVLYWDQFQALLGMGIQPARFELRPKADPIAPPYLIAFFSSIAIFIAVPYGEELWRCLRTAQRRRGLAASMGRVTS</sequence>
<name>A0A0S4LQ35_9BACT</name>
<feature type="transmembrane region" description="Helical" evidence="1">
    <location>
        <begin position="109"/>
        <end position="126"/>
    </location>
</feature>
<keyword evidence="1" id="KW-1133">Transmembrane helix</keyword>
<feature type="transmembrane region" description="Helical" evidence="1">
    <location>
        <begin position="155"/>
        <end position="176"/>
    </location>
</feature>
<dbReference type="AlphaFoldDB" id="A0A0S4LQ35"/>
<proteinExistence type="predicted"/>